<organism evidence="2">
    <name type="scientific">uncultured Thermomicrobiales bacterium</name>
    <dbReference type="NCBI Taxonomy" id="1645740"/>
    <lineage>
        <taxon>Bacteria</taxon>
        <taxon>Pseudomonadati</taxon>
        <taxon>Thermomicrobiota</taxon>
        <taxon>Thermomicrobia</taxon>
        <taxon>Thermomicrobiales</taxon>
        <taxon>environmental samples</taxon>
    </lineage>
</organism>
<dbReference type="EMBL" id="CADCWN010000145">
    <property type="protein sequence ID" value="CAA9569803.1"/>
    <property type="molecule type" value="Genomic_DNA"/>
</dbReference>
<feature type="compositionally biased region" description="Low complexity" evidence="1">
    <location>
        <begin position="168"/>
        <end position="180"/>
    </location>
</feature>
<feature type="compositionally biased region" description="Gly residues" evidence="1">
    <location>
        <begin position="181"/>
        <end position="199"/>
    </location>
</feature>
<feature type="compositionally biased region" description="Low complexity" evidence="1">
    <location>
        <begin position="52"/>
        <end position="73"/>
    </location>
</feature>
<evidence type="ECO:0000313" key="2">
    <source>
        <dbReference type="EMBL" id="CAA9569803.1"/>
    </source>
</evidence>
<proteinExistence type="predicted"/>
<accession>A0A6J4V8Y0</accession>
<sequence length="199" mass="20193">DREAQVRAEAAGGASGGDAPEDRRRHRRAARGDRPGAHDDQRDRRARRGGTPDRLSPLPRGAGAVAGVPAALPGRPPAPRSDPLGGDRRSRGAPAGGAGRALRLSPRDRGDDGERDARRAHHAGARRTAGGAPALHGGAPRHAGRRLGDPRRSAAPGAGRARPRAGLRDLALARPAAGARGWAGGRGDGGARALPGGGM</sequence>
<feature type="non-terminal residue" evidence="2">
    <location>
        <position position="199"/>
    </location>
</feature>
<feature type="compositionally biased region" description="Basic and acidic residues" evidence="1">
    <location>
        <begin position="105"/>
        <end position="117"/>
    </location>
</feature>
<name>A0A6J4V8Y0_9BACT</name>
<feature type="compositionally biased region" description="Low complexity" evidence="1">
    <location>
        <begin position="126"/>
        <end position="141"/>
    </location>
</feature>
<feature type="compositionally biased region" description="Basic and acidic residues" evidence="1">
    <location>
        <begin position="30"/>
        <end position="43"/>
    </location>
</feature>
<protein>
    <submittedName>
        <fullName evidence="2">Uncharacterized protein</fullName>
    </submittedName>
</protein>
<feature type="non-terminal residue" evidence="2">
    <location>
        <position position="1"/>
    </location>
</feature>
<dbReference type="AlphaFoldDB" id="A0A6J4V8Y0"/>
<reference evidence="2" key="1">
    <citation type="submission" date="2020-02" db="EMBL/GenBank/DDBJ databases">
        <authorList>
            <person name="Meier V. D."/>
        </authorList>
    </citation>
    <scope>NUCLEOTIDE SEQUENCE</scope>
    <source>
        <strain evidence="2">AVDCRST_MAG18</strain>
    </source>
</reference>
<gene>
    <name evidence="2" type="ORF">AVDCRST_MAG18-1848</name>
</gene>
<evidence type="ECO:0000256" key="1">
    <source>
        <dbReference type="SAM" id="MobiDB-lite"/>
    </source>
</evidence>
<feature type="region of interest" description="Disordered" evidence="1">
    <location>
        <begin position="1"/>
        <end position="199"/>
    </location>
</feature>